<protein>
    <recommendedName>
        <fullName evidence="3">exo-alpha-sialidase</fullName>
        <ecNumber evidence="3">3.2.1.18</ecNumber>
    </recommendedName>
</protein>
<proteinExistence type="inferred from homology"/>
<evidence type="ECO:0000313" key="6">
    <source>
        <dbReference type="Proteomes" id="UP000001741"/>
    </source>
</evidence>
<dbReference type="GO" id="GO:0009313">
    <property type="term" value="P:oligosaccharide catabolic process"/>
    <property type="evidence" value="ECO:0007669"/>
    <property type="project" value="TreeGrafter"/>
</dbReference>
<dbReference type="Proteomes" id="UP000001741">
    <property type="component" value="Chromosome"/>
</dbReference>
<name>B0VU64_ACIBS</name>
<evidence type="ECO:0000259" key="4">
    <source>
        <dbReference type="Pfam" id="PF13088"/>
    </source>
</evidence>
<dbReference type="GO" id="GO:0004308">
    <property type="term" value="F:exo-alpha-sialidase activity"/>
    <property type="evidence" value="ECO:0007669"/>
    <property type="project" value="UniProtKB-EC"/>
</dbReference>
<dbReference type="SUPFAM" id="SSF50939">
    <property type="entry name" value="Sialidases"/>
    <property type="match status" value="1"/>
</dbReference>
<dbReference type="HOGENOM" id="CLU_462826_0_0_6"/>
<dbReference type="CDD" id="cd15482">
    <property type="entry name" value="Sialidase_non-viral"/>
    <property type="match status" value="1"/>
</dbReference>
<evidence type="ECO:0000256" key="2">
    <source>
        <dbReference type="ARBA" id="ARBA00009348"/>
    </source>
</evidence>
<dbReference type="EMBL" id="CU468230">
    <property type="protein sequence ID" value="CAP00401.1"/>
    <property type="molecule type" value="Genomic_DNA"/>
</dbReference>
<dbReference type="PANTHER" id="PTHR10628:SF30">
    <property type="entry name" value="EXO-ALPHA-SIALIDASE"/>
    <property type="match status" value="1"/>
</dbReference>
<organism evidence="5 6">
    <name type="scientific">Acinetobacter baumannii (strain SDF)</name>
    <dbReference type="NCBI Taxonomy" id="509170"/>
    <lineage>
        <taxon>Bacteria</taxon>
        <taxon>Pseudomonadati</taxon>
        <taxon>Pseudomonadota</taxon>
        <taxon>Gammaproteobacteria</taxon>
        <taxon>Moraxellales</taxon>
        <taxon>Moraxellaceae</taxon>
        <taxon>Acinetobacter</taxon>
        <taxon>Acinetobacter calcoaceticus/baumannii complex</taxon>
    </lineage>
</organism>
<dbReference type="AlphaFoldDB" id="B0VU64"/>
<dbReference type="BioCyc" id="ABAU509170:GCL9-847-MONOMER"/>
<gene>
    <name evidence="5" type="ordered locus">ABSDF1049</name>
</gene>
<dbReference type="Gene3D" id="2.120.10.10">
    <property type="match status" value="1"/>
</dbReference>
<sequence>MTGAFYAWRKVMADEIITRQQLVNASIDADSLEVFISGSDFEDVLTRLGKQYPTLAKLVRIMMETGGWKAYETEAALLATTPTVTPSVGYAFDTKKLYLWKLKSGSTTEYEWKDEGKSQLTLAEEFTSEKVEFQYAEKLFKWEDLNKIPVMYLDALARLWLANLPKDVATHIREFIDMQKSVYTQNGKHINALYDANGLPVAWITSDGKTVLPKIGVLTDYIENKVASVNRQYVDSVNQSAFLTDSLAVQTMGEFQQQQTVITAADVNAAAVFPHNVTKLRIPAITRIQKNKYLCFFEARLNDDDFGENSQGVCTLTVNESTFEITTSDIKALHAREVRPSGGFYTFMNACATKLDSGRVICLYVKRYGTSEHYIYKRYSDDDGLTWSDYENIGTQLNMTFYNLLCPCSQGLVKRYGSNNGRIIFPVWYSGKAYVASDFRAGYIYSDDGGTTWHGGAFAEIPYGNEVQCAEDLNGDLIFAIRLDQTAGGGTNDPTIQVKKLVKLLNGTLSTFIDIPAPRLTNARVMSGLIQSKNAYDRSTPKLQFICANDLNRKNLKVWNSYDSGLNWTQYDVPNTEVFAAYSCIEKLSYEKNLLLWEADNYSSLKTSIVSLRNLIGVA</sequence>
<dbReference type="GO" id="GO:0006689">
    <property type="term" value="P:ganglioside catabolic process"/>
    <property type="evidence" value="ECO:0007669"/>
    <property type="project" value="TreeGrafter"/>
</dbReference>
<accession>B0VU64</accession>
<evidence type="ECO:0000256" key="3">
    <source>
        <dbReference type="ARBA" id="ARBA00012733"/>
    </source>
</evidence>
<evidence type="ECO:0000256" key="1">
    <source>
        <dbReference type="ARBA" id="ARBA00000427"/>
    </source>
</evidence>
<reference evidence="5 6" key="1">
    <citation type="journal article" date="2008" name="PLoS ONE">
        <title>Comparative analysis of Acinetobacters: three genomes for three lifestyles.</title>
        <authorList>
            <person name="Vallenet D."/>
            <person name="Nordmann P."/>
            <person name="Barbe V."/>
            <person name="Poirel L."/>
            <person name="Mangenot S."/>
            <person name="Bataille E."/>
            <person name="Dossat C."/>
            <person name="Gas S."/>
            <person name="Kreimeyer A."/>
            <person name="Lenoble P."/>
            <person name="Oztas S."/>
            <person name="Poulain J."/>
            <person name="Segurens B."/>
            <person name="Robert C."/>
            <person name="Abergel C."/>
            <person name="Claverie J.M."/>
            <person name="Raoult D."/>
            <person name="Medigue C."/>
            <person name="Weissenbach J."/>
            <person name="Cruveiller S."/>
        </authorList>
    </citation>
    <scope>NUCLEOTIDE SEQUENCE [LARGE SCALE GENOMIC DNA]</scope>
    <source>
        <strain evidence="5 6">SDF</strain>
    </source>
</reference>
<dbReference type="InterPro" id="IPR026856">
    <property type="entry name" value="Sialidase_fam"/>
</dbReference>
<dbReference type="KEGG" id="abm:ABSDF1049"/>
<dbReference type="GO" id="GO:0005737">
    <property type="term" value="C:cytoplasm"/>
    <property type="evidence" value="ECO:0007669"/>
    <property type="project" value="TreeGrafter"/>
</dbReference>
<comment type="catalytic activity">
    <reaction evidence="1">
        <text>Hydrolysis of alpha-(2-&gt;3)-, alpha-(2-&gt;6)-, alpha-(2-&gt;8)- glycosidic linkages of terminal sialic acid residues in oligosaccharides, glycoproteins, glycolipids, colominic acid and synthetic substrates.</text>
        <dbReference type="EC" id="3.2.1.18"/>
    </reaction>
</comment>
<dbReference type="Pfam" id="PF13088">
    <property type="entry name" value="BNR_2"/>
    <property type="match status" value="1"/>
</dbReference>
<dbReference type="GO" id="GO:0016020">
    <property type="term" value="C:membrane"/>
    <property type="evidence" value="ECO:0007669"/>
    <property type="project" value="TreeGrafter"/>
</dbReference>
<evidence type="ECO:0000313" key="5">
    <source>
        <dbReference type="EMBL" id="CAP00401.1"/>
    </source>
</evidence>
<dbReference type="InterPro" id="IPR036278">
    <property type="entry name" value="Sialidase_sf"/>
</dbReference>
<comment type="similarity">
    <text evidence="2">Belongs to the glycosyl hydrolase 33 family.</text>
</comment>
<dbReference type="InterPro" id="IPR011040">
    <property type="entry name" value="Sialidase"/>
</dbReference>
<feature type="domain" description="Sialidase" evidence="4">
    <location>
        <begin position="347"/>
        <end position="569"/>
    </location>
</feature>
<dbReference type="PANTHER" id="PTHR10628">
    <property type="entry name" value="SIALIDASE"/>
    <property type="match status" value="1"/>
</dbReference>
<dbReference type="EC" id="3.2.1.18" evidence="3"/>